<dbReference type="InterPro" id="IPR050210">
    <property type="entry name" value="tRNA_Adenine-N(6)_MTase"/>
</dbReference>
<name>A0AA97D9N7_9FIRM</name>
<dbReference type="PANTHER" id="PTHR47739:SF1">
    <property type="entry name" value="TRNA1(VAL) (ADENINE(37)-N6)-METHYLTRANSFERASE"/>
    <property type="match status" value="1"/>
</dbReference>
<dbReference type="InterPro" id="IPR029063">
    <property type="entry name" value="SAM-dependent_MTases_sf"/>
</dbReference>
<dbReference type="Proteomes" id="UP001300604">
    <property type="component" value="Chromosome"/>
</dbReference>
<evidence type="ECO:0000313" key="3">
    <source>
        <dbReference type="Proteomes" id="UP001300604"/>
    </source>
</evidence>
<reference evidence="3" key="3">
    <citation type="submission" date="2024-06" db="EMBL/GenBank/DDBJ databases">
        <authorList>
            <person name="Zeng C."/>
        </authorList>
    </citation>
    <scope>NUCLEOTIDE SEQUENCE [LARGE SCALE GENOMIC DNA]</scope>
    <source>
        <strain evidence="3">ZCY20-5</strain>
    </source>
</reference>
<dbReference type="SUPFAM" id="SSF53335">
    <property type="entry name" value="S-adenosyl-L-methionine-dependent methyltransferases"/>
    <property type="match status" value="1"/>
</dbReference>
<dbReference type="KEGG" id="carl:PXC00_00190"/>
<protein>
    <submittedName>
        <fullName evidence="2">Methyltransferase</fullName>
    </submittedName>
</protein>
<reference evidence="2 3" key="2">
    <citation type="submission" date="2024-06" db="EMBL/GenBank/DDBJ databases">
        <title>Caproicibacterium argilliputei sp. nov, a novel caproic acid producing anaerobic bacterium isolated from pit mud.</title>
        <authorList>
            <person name="Xia S."/>
        </authorList>
    </citation>
    <scope>NUCLEOTIDE SEQUENCE [LARGE SCALE GENOMIC DNA]</scope>
    <source>
        <strain evidence="2 3">ZCY20-5</strain>
    </source>
</reference>
<gene>
    <name evidence="2" type="ORF">PXC00_00190</name>
</gene>
<dbReference type="GO" id="GO:0032259">
    <property type="term" value="P:methylation"/>
    <property type="evidence" value="ECO:0007669"/>
    <property type="project" value="UniProtKB-KW"/>
</dbReference>
<evidence type="ECO:0000313" key="2">
    <source>
        <dbReference type="EMBL" id="WOC32319.1"/>
    </source>
</evidence>
<dbReference type="PROSITE" id="PS00092">
    <property type="entry name" value="N6_MTASE"/>
    <property type="match status" value="1"/>
</dbReference>
<feature type="domain" description="Methyltransferase small" evidence="1">
    <location>
        <begin position="32"/>
        <end position="128"/>
    </location>
</feature>
<sequence>MVQLEPSERLEPIGGGHSVIVSPAHTFNTDTILLAHYSMPKRGERCAEFGTGCGMISLLWCCRSAPRAVYALEIQPQACGQARRGAQQNGFAQMQVLEYDLRRLAEEPAKALPLPLDLDLVACNPPYKPLGTGIRNPHGSKAAARHETGCTFAQVAAAAARVLRWGGRFVCCLRPERLAEACCVLSAAGLEPKRLRLVQHRVQKAPSLFLLEARRGGKTGLTVEPVLLLEEETGACTAEMKAIYGEYGEGYK</sequence>
<evidence type="ECO:0000259" key="1">
    <source>
        <dbReference type="Pfam" id="PF05175"/>
    </source>
</evidence>
<dbReference type="InterPro" id="IPR007848">
    <property type="entry name" value="Small_mtfrase_dom"/>
</dbReference>
<keyword evidence="2" id="KW-0808">Transferase</keyword>
<dbReference type="GO" id="GO:0008757">
    <property type="term" value="F:S-adenosylmethionine-dependent methyltransferase activity"/>
    <property type="evidence" value="ECO:0007669"/>
    <property type="project" value="UniProtKB-ARBA"/>
</dbReference>
<dbReference type="Pfam" id="PF05175">
    <property type="entry name" value="MTS"/>
    <property type="match status" value="1"/>
</dbReference>
<dbReference type="Gene3D" id="3.40.50.150">
    <property type="entry name" value="Vaccinia Virus protein VP39"/>
    <property type="match status" value="1"/>
</dbReference>
<dbReference type="AlphaFoldDB" id="A0AA97D9N7"/>
<dbReference type="EMBL" id="CP135996">
    <property type="protein sequence ID" value="WOC32319.1"/>
    <property type="molecule type" value="Genomic_DNA"/>
</dbReference>
<reference evidence="3" key="1">
    <citation type="submission" date="2024-06" db="EMBL/GenBank/DDBJ databases">
        <title>Caproicibacterium argilliputei sp. nov, a novel caproic acid producing anaerobic bacterium isolated from pit mud.</title>
        <authorList>
            <person name="Zeng C."/>
        </authorList>
    </citation>
    <scope>NUCLEOTIDE SEQUENCE [LARGE SCALE GENOMIC DNA]</scope>
    <source>
        <strain evidence="3">ZCY20-5</strain>
    </source>
</reference>
<organism evidence="2 3">
    <name type="scientific">Caproicibacterium argilliputei</name>
    <dbReference type="NCBI Taxonomy" id="3030016"/>
    <lineage>
        <taxon>Bacteria</taxon>
        <taxon>Bacillati</taxon>
        <taxon>Bacillota</taxon>
        <taxon>Clostridia</taxon>
        <taxon>Eubacteriales</taxon>
        <taxon>Oscillospiraceae</taxon>
        <taxon>Caproicibacterium</taxon>
    </lineage>
</organism>
<dbReference type="RefSeq" id="WP_275845868.1">
    <property type="nucleotide sequence ID" value="NZ_CP135996.1"/>
</dbReference>
<dbReference type="GO" id="GO:0003676">
    <property type="term" value="F:nucleic acid binding"/>
    <property type="evidence" value="ECO:0007669"/>
    <property type="project" value="InterPro"/>
</dbReference>
<keyword evidence="3" id="KW-1185">Reference proteome</keyword>
<dbReference type="PANTHER" id="PTHR47739">
    <property type="entry name" value="TRNA1(VAL) (ADENINE(37)-N6)-METHYLTRANSFERASE"/>
    <property type="match status" value="1"/>
</dbReference>
<accession>A0AA97D9N7</accession>
<dbReference type="InterPro" id="IPR002052">
    <property type="entry name" value="DNA_methylase_N6_adenine_CS"/>
</dbReference>
<keyword evidence="2" id="KW-0489">Methyltransferase</keyword>
<proteinExistence type="predicted"/>
<dbReference type="GO" id="GO:0008170">
    <property type="term" value="F:N-methyltransferase activity"/>
    <property type="evidence" value="ECO:0007669"/>
    <property type="project" value="UniProtKB-ARBA"/>
</dbReference>